<name>A0ABP5DHE6_9MICO</name>
<dbReference type="Proteomes" id="UP001500013">
    <property type="component" value="Unassembled WGS sequence"/>
</dbReference>
<sequence>MIVELWQARGMDRSSAPPAAEPTAPGAGVPRPGGKRAQNRRAIEADILRVAREHLAHQGAAALSLRAIARDLGMVSSGIYRYVDSRDELLTRLIVDSFSSLAAAVGTAHDAVPRHELEARWDAVGRALRTWALERPHDFALIYGSPVPDYEAPPERTVESGTAVLALLVRLLADIRAAGRLADAGHLGVDPDAAAAGAGPLLQDAMFDETGLDAATLAQGVAAWTLLLGGVTSEVFAQLGPLPDGAALFECLLGVSRRCIIAPPA</sequence>
<dbReference type="PANTHER" id="PTHR30055">
    <property type="entry name" value="HTH-TYPE TRANSCRIPTIONAL REGULATOR RUTR"/>
    <property type="match status" value="1"/>
</dbReference>
<dbReference type="EMBL" id="BAAAPU010000007">
    <property type="protein sequence ID" value="GAA1978908.1"/>
    <property type="molecule type" value="Genomic_DNA"/>
</dbReference>
<feature type="DNA-binding region" description="H-T-H motif" evidence="4">
    <location>
        <begin position="64"/>
        <end position="83"/>
    </location>
</feature>
<dbReference type="InterPro" id="IPR025996">
    <property type="entry name" value="MT1864/Rv1816-like_C"/>
</dbReference>
<dbReference type="InterPro" id="IPR009057">
    <property type="entry name" value="Homeodomain-like_sf"/>
</dbReference>
<keyword evidence="2 4" id="KW-0238">DNA-binding</keyword>
<proteinExistence type="predicted"/>
<feature type="region of interest" description="Disordered" evidence="5">
    <location>
        <begin position="8"/>
        <end position="38"/>
    </location>
</feature>
<dbReference type="InterPro" id="IPR001647">
    <property type="entry name" value="HTH_TetR"/>
</dbReference>
<dbReference type="PROSITE" id="PS50977">
    <property type="entry name" value="HTH_TETR_2"/>
    <property type="match status" value="1"/>
</dbReference>
<evidence type="ECO:0000313" key="8">
    <source>
        <dbReference type="Proteomes" id="UP001500013"/>
    </source>
</evidence>
<evidence type="ECO:0000256" key="4">
    <source>
        <dbReference type="PROSITE-ProRule" id="PRU00335"/>
    </source>
</evidence>
<dbReference type="Gene3D" id="1.10.357.10">
    <property type="entry name" value="Tetracycline Repressor, domain 2"/>
    <property type="match status" value="1"/>
</dbReference>
<comment type="caution">
    <text evidence="7">The sequence shown here is derived from an EMBL/GenBank/DDBJ whole genome shotgun (WGS) entry which is preliminary data.</text>
</comment>
<evidence type="ECO:0000256" key="3">
    <source>
        <dbReference type="ARBA" id="ARBA00023163"/>
    </source>
</evidence>
<accession>A0ABP5DHE6</accession>
<dbReference type="PANTHER" id="PTHR30055:SF243">
    <property type="entry name" value="HTH-TYPE TRANSCRIPTIONAL REGULATOR RV1816"/>
    <property type="match status" value="1"/>
</dbReference>
<evidence type="ECO:0000259" key="6">
    <source>
        <dbReference type="PROSITE" id="PS50977"/>
    </source>
</evidence>
<evidence type="ECO:0000256" key="1">
    <source>
        <dbReference type="ARBA" id="ARBA00023015"/>
    </source>
</evidence>
<feature type="domain" description="HTH tetR-type" evidence="6">
    <location>
        <begin position="41"/>
        <end position="101"/>
    </location>
</feature>
<gene>
    <name evidence="7" type="ORF">GCM10009817_19280</name>
</gene>
<reference evidence="8" key="1">
    <citation type="journal article" date="2019" name="Int. J. Syst. Evol. Microbiol.">
        <title>The Global Catalogue of Microorganisms (GCM) 10K type strain sequencing project: providing services to taxonomists for standard genome sequencing and annotation.</title>
        <authorList>
            <consortium name="The Broad Institute Genomics Platform"/>
            <consortium name="The Broad Institute Genome Sequencing Center for Infectious Disease"/>
            <person name="Wu L."/>
            <person name="Ma J."/>
        </authorList>
    </citation>
    <scope>NUCLEOTIDE SEQUENCE [LARGE SCALE GENOMIC DNA]</scope>
    <source>
        <strain evidence="8">JCM 15628</strain>
    </source>
</reference>
<evidence type="ECO:0000256" key="5">
    <source>
        <dbReference type="SAM" id="MobiDB-lite"/>
    </source>
</evidence>
<dbReference type="InterPro" id="IPR036271">
    <property type="entry name" value="Tet_transcr_reg_TetR-rel_C_sf"/>
</dbReference>
<dbReference type="SUPFAM" id="SSF46689">
    <property type="entry name" value="Homeodomain-like"/>
    <property type="match status" value="1"/>
</dbReference>
<keyword evidence="3" id="KW-0804">Transcription</keyword>
<evidence type="ECO:0000256" key="2">
    <source>
        <dbReference type="ARBA" id="ARBA00023125"/>
    </source>
</evidence>
<dbReference type="Pfam" id="PF13305">
    <property type="entry name" value="TetR_C_33"/>
    <property type="match status" value="1"/>
</dbReference>
<dbReference type="InterPro" id="IPR050109">
    <property type="entry name" value="HTH-type_TetR-like_transc_reg"/>
</dbReference>
<dbReference type="Pfam" id="PF00440">
    <property type="entry name" value="TetR_N"/>
    <property type="match status" value="1"/>
</dbReference>
<keyword evidence="8" id="KW-1185">Reference proteome</keyword>
<protein>
    <submittedName>
        <fullName evidence="7">TetR/AcrR family transcriptional regulator</fullName>
    </submittedName>
</protein>
<organism evidence="7 8">
    <name type="scientific">Terrabacter lapilli</name>
    <dbReference type="NCBI Taxonomy" id="436231"/>
    <lineage>
        <taxon>Bacteria</taxon>
        <taxon>Bacillati</taxon>
        <taxon>Actinomycetota</taxon>
        <taxon>Actinomycetes</taxon>
        <taxon>Micrococcales</taxon>
        <taxon>Intrasporangiaceae</taxon>
        <taxon>Terrabacter</taxon>
    </lineage>
</organism>
<feature type="compositionally biased region" description="Low complexity" evidence="5">
    <location>
        <begin position="16"/>
        <end position="30"/>
    </location>
</feature>
<dbReference type="SUPFAM" id="SSF48498">
    <property type="entry name" value="Tetracyclin repressor-like, C-terminal domain"/>
    <property type="match status" value="1"/>
</dbReference>
<keyword evidence="1" id="KW-0805">Transcription regulation</keyword>
<evidence type="ECO:0000313" key="7">
    <source>
        <dbReference type="EMBL" id="GAA1978908.1"/>
    </source>
</evidence>